<organism evidence="1">
    <name type="scientific">marine sediment metagenome</name>
    <dbReference type="NCBI Taxonomy" id="412755"/>
    <lineage>
        <taxon>unclassified sequences</taxon>
        <taxon>metagenomes</taxon>
        <taxon>ecological metagenomes</taxon>
    </lineage>
</organism>
<dbReference type="GO" id="GO:0050660">
    <property type="term" value="F:flavin adenine dinucleotide binding"/>
    <property type="evidence" value="ECO:0007669"/>
    <property type="project" value="InterPro"/>
</dbReference>
<dbReference type="GO" id="GO:0070402">
    <property type="term" value="F:NADPH binding"/>
    <property type="evidence" value="ECO:0007669"/>
    <property type="project" value="TreeGrafter"/>
</dbReference>
<dbReference type="AlphaFoldDB" id="A0A0F9MZX8"/>
<protein>
    <submittedName>
        <fullName evidence="1">Uncharacterized protein</fullName>
    </submittedName>
</protein>
<dbReference type="InterPro" id="IPR036098">
    <property type="entry name" value="Thymidylate_synthase_ThyX_sf"/>
</dbReference>
<proteinExistence type="predicted"/>
<dbReference type="GO" id="GO:0004799">
    <property type="term" value="F:thymidylate synthase activity"/>
    <property type="evidence" value="ECO:0007669"/>
    <property type="project" value="TreeGrafter"/>
</dbReference>
<sequence length="326" mass="36659">MHTVDIKVFCIAQTRLNPEATREWLDHMGAIQTPVPRVKQECSTAQQPEITDAGAVCGLCAKRCYMSFEPGLNPNVTRVRKEWYKYLSNILKSGHGSVTEHATWTFAIEGVSRVFTGEMNRHRAGVSISEGSMRYIRYDDIGFWMPVSIEEGNQMLMPTRKCRACGGSGNVPLTRDTLINDADEVITCPDCMGAKRINLMTDEEFEETKALTRGIFNSAFLQMESNYTALCNIWDINNLAFDVKKKLTSLFRRIIGMGIATGGCWTLNTRALRHVVALRTTEHAEEEMALVIGMIGKWIIDHEPTLFSDFTLDKATGAWVPKHVKI</sequence>
<dbReference type="Pfam" id="PF02511">
    <property type="entry name" value="Thy1"/>
    <property type="match status" value="1"/>
</dbReference>
<dbReference type="PANTHER" id="PTHR34934:SF1">
    <property type="entry name" value="FLAVIN-DEPENDENT THYMIDYLATE SYNTHASE"/>
    <property type="match status" value="1"/>
</dbReference>
<dbReference type="InterPro" id="IPR003669">
    <property type="entry name" value="Thymidylate_synthase_ThyX"/>
</dbReference>
<evidence type="ECO:0000313" key="1">
    <source>
        <dbReference type="EMBL" id="KKN05027.1"/>
    </source>
</evidence>
<dbReference type="Gene3D" id="3.30.1360.170">
    <property type="match status" value="1"/>
</dbReference>
<accession>A0A0F9MZX8</accession>
<gene>
    <name evidence="1" type="ORF">LCGC14_1091370</name>
</gene>
<reference evidence="1" key="1">
    <citation type="journal article" date="2015" name="Nature">
        <title>Complex archaea that bridge the gap between prokaryotes and eukaryotes.</title>
        <authorList>
            <person name="Spang A."/>
            <person name="Saw J.H."/>
            <person name="Jorgensen S.L."/>
            <person name="Zaremba-Niedzwiedzka K."/>
            <person name="Martijn J."/>
            <person name="Lind A.E."/>
            <person name="van Eijk R."/>
            <person name="Schleper C."/>
            <person name="Guy L."/>
            <person name="Ettema T.J."/>
        </authorList>
    </citation>
    <scope>NUCLEOTIDE SEQUENCE</scope>
</reference>
<dbReference type="SUPFAM" id="SSF69796">
    <property type="entry name" value="Thymidylate synthase-complementing protein Thy1"/>
    <property type="match status" value="1"/>
</dbReference>
<dbReference type="GO" id="GO:0006231">
    <property type="term" value="P:dTMP biosynthetic process"/>
    <property type="evidence" value="ECO:0007669"/>
    <property type="project" value="InterPro"/>
</dbReference>
<name>A0A0F9MZX8_9ZZZZ</name>
<dbReference type="PROSITE" id="PS51331">
    <property type="entry name" value="THYX"/>
    <property type="match status" value="1"/>
</dbReference>
<dbReference type="EMBL" id="LAZR01004851">
    <property type="protein sequence ID" value="KKN05027.1"/>
    <property type="molecule type" value="Genomic_DNA"/>
</dbReference>
<dbReference type="GO" id="GO:0050797">
    <property type="term" value="F:thymidylate synthase (FAD) activity"/>
    <property type="evidence" value="ECO:0007669"/>
    <property type="project" value="InterPro"/>
</dbReference>
<comment type="caution">
    <text evidence="1">The sequence shown here is derived from an EMBL/GenBank/DDBJ whole genome shotgun (WGS) entry which is preliminary data.</text>
</comment>
<dbReference type="PANTHER" id="PTHR34934">
    <property type="entry name" value="FLAVIN-DEPENDENT THYMIDYLATE SYNTHASE"/>
    <property type="match status" value="1"/>
</dbReference>